<evidence type="ECO:0000259" key="2">
    <source>
        <dbReference type="Pfam" id="PF18962"/>
    </source>
</evidence>
<organism evidence="3 4">
    <name type="scientific">Algibacter lectus</name>
    <dbReference type="NCBI Taxonomy" id="221126"/>
    <lineage>
        <taxon>Bacteria</taxon>
        <taxon>Pseudomonadati</taxon>
        <taxon>Bacteroidota</taxon>
        <taxon>Flavobacteriia</taxon>
        <taxon>Flavobacteriales</taxon>
        <taxon>Flavobacteriaceae</taxon>
        <taxon>Algibacter</taxon>
    </lineage>
</organism>
<evidence type="ECO:0000313" key="4">
    <source>
        <dbReference type="Proteomes" id="UP000029643"/>
    </source>
</evidence>
<gene>
    <name evidence="3" type="ORF">JCM19274_3942</name>
</gene>
<reference evidence="3 4" key="1">
    <citation type="journal article" date="2014" name="Genome Announc.">
        <title>Draft Genome Sequences of Marine Flavobacterium Algibacter lectus Strains SS8 and NR4.</title>
        <authorList>
            <person name="Takatani N."/>
            <person name="Nakanishi M."/>
            <person name="Meirelles P."/>
            <person name="Mino S."/>
            <person name="Suda W."/>
            <person name="Oshima K."/>
            <person name="Hattori M."/>
            <person name="Ohkuma M."/>
            <person name="Hosokawa M."/>
            <person name="Miyashita K."/>
            <person name="Thompson F.L."/>
            <person name="Niwa A."/>
            <person name="Sawabe T."/>
            <person name="Sawabe T."/>
        </authorList>
    </citation>
    <scope>NUCLEOTIDE SEQUENCE [LARGE SCALE GENOMIC DNA]</scope>
    <source>
        <strain evidence="4">JCM19274</strain>
    </source>
</reference>
<evidence type="ECO:0000313" key="3">
    <source>
        <dbReference type="EMBL" id="GAL81198.1"/>
    </source>
</evidence>
<proteinExistence type="predicted"/>
<dbReference type="NCBIfam" id="TIGR04183">
    <property type="entry name" value="Por_Secre_tail"/>
    <property type="match status" value="1"/>
</dbReference>
<dbReference type="Pfam" id="PF18962">
    <property type="entry name" value="Por_Secre_tail"/>
    <property type="match status" value="1"/>
</dbReference>
<evidence type="ECO:0000256" key="1">
    <source>
        <dbReference type="ARBA" id="ARBA00022729"/>
    </source>
</evidence>
<dbReference type="InterPro" id="IPR026444">
    <property type="entry name" value="Secre_tail"/>
</dbReference>
<dbReference type="STRING" id="221126.SAMN04489722_104238"/>
<sequence length="707" mass="76142">MDIRYDRSGEGPKRAEIQINTGSGFTTIFTDASVSPSGENNNIDLSSFSGITNTITFRIYAYNSDTQGGTFDIEELTVPTDKGIIINGSVILASPCVSTSIWNGSTWSTGTPNLTTEAILDANYDTSSNGNIQACSLTVSSNFDLTITNNTFVEVENDLTVEANANIYVASQGAFVQNDDLGTITYNGTIEVEKVTAPPTNNWYEYTYWSSPVVGEDIDGGLTDAKSNRRYLFNAENFLDSTAETNNNNATIAGQDNIDDNGDDWANVSGTTIMEAGIGYASMHDPVGFTGPGSAPYQFSYSFEGAFNNGVISVPIYRNDSENNDINWNFIGNPYPSAIDADLFLAANSNISTSVAGSGYINGAIFLWSQNTLPSATTNGNEPLNFSNDDYSIINASGETTGGDGTTAATLSNSNRAISSGQGFFVAFSDGAIPISTTGDISEGVITFNNSMRVTDVAANSVFFKGTSSKNTNIADKLWINLTSEVGVYNQILIAYVNGATNEDDGLTFDATKHPANAGAALYSTIGDSNKKFAIQGKAVESINEEEIINLGFTNYINNEIPYTLSIDKLQGDFLNNNTVYLKDNLLNITHNLSDGNYNFTSETGAFTDRFEVVFKEENTLTVDDIINNESAFQIIQHDSDRVTFKTGTSATLKSIAIYDLFGRKVYQFKGGNSSETFNIPNIKTGIYLAKAELSTGVIITKKAIKR</sequence>
<accession>A0A090WY49</accession>
<keyword evidence="1" id="KW-0732">Signal</keyword>
<feature type="domain" description="Secretion system C-terminal sorting" evidence="2">
    <location>
        <begin position="643"/>
        <end position="704"/>
    </location>
</feature>
<dbReference type="EMBL" id="BBNU01000014">
    <property type="protein sequence ID" value="GAL81198.1"/>
    <property type="molecule type" value="Genomic_DNA"/>
</dbReference>
<dbReference type="Proteomes" id="UP000029643">
    <property type="component" value="Unassembled WGS sequence"/>
</dbReference>
<dbReference type="AlphaFoldDB" id="A0A090WY49"/>
<name>A0A090WY49_9FLAO</name>
<protein>
    <recommendedName>
        <fullName evidence="2">Secretion system C-terminal sorting domain-containing protein</fullName>
    </recommendedName>
</protein>
<comment type="caution">
    <text evidence="3">The sequence shown here is derived from an EMBL/GenBank/DDBJ whole genome shotgun (WGS) entry which is preliminary data.</text>
</comment>